<keyword evidence="1" id="KW-0812">Transmembrane</keyword>
<comment type="caution">
    <text evidence="2">The sequence shown here is derived from an EMBL/GenBank/DDBJ whole genome shotgun (WGS) entry which is preliminary data.</text>
</comment>
<dbReference type="RefSeq" id="WP_183262695.1">
    <property type="nucleotide sequence ID" value="NZ_BAAAVZ010000002.1"/>
</dbReference>
<keyword evidence="3" id="KW-1185">Reference proteome</keyword>
<feature type="transmembrane region" description="Helical" evidence="1">
    <location>
        <begin position="87"/>
        <end position="107"/>
    </location>
</feature>
<dbReference type="Proteomes" id="UP000539538">
    <property type="component" value="Unassembled WGS sequence"/>
</dbReference>
<protein>
    <submittedName>
        <fullName evidence="2">Membrane protein</fullName>
    </submittedName>
</protein>
<feature type="transmembrane region" description="Helical" evidence="1">
    <location>
        <begin position="57"/>
        <end position="75"/>
    </location>
</feature>
<sequence length="163" mass="16983">MTGMLFSALTFAAVLGSGIAAGLFFIFSNTIMASLARLPAAHGIAAMQQVNLTIINPFFMTVFMGMVAISLALAAKAVLGWSEAGSAWLLAGSLAYLLGCFLVTMVFNVPLNDALAATDPASAEGAALWARYLAEWLPWNHVRTVACLASLASFAMAFSAARG</sequence>
<reference evidence="2 3" key="1">
    <citation type="submission" date="2020-08" db="EMBL/GenBank/DDBJ databases">
        <title>Genomic Encyclopedia of Type Strains, Phase IV (KMG-IV): sequencing the most valuable type-strain genomes for metagenomic binning, comparative biology and taxonomic classification.</title>
        <authorList>
            <person name="Goeker M."/>
        </authorList>
    </citation>
    <scope>NUCLEOTIDE SEQUENCE [LARGE SCALE GENOMIC DNA]</scope>
    <source>
        <strain evidence="2 3">DSM 7050</strain>
    </source>
</reference>
<evidence type="ECO:0000256" key="1">
    <source>
        <dbReference type="SAM" id="Phobius"/>
    </source>
</evidence>
<evidence type="ECO:0000313" key="2">
    <source>
        <dbReference type="EMBL" id="MBB4650652.1"/>
    </source>
</evidence>
<dbReference type="EMBL" id="JACHOT010000002">
    <property type="protein sequence ID" value="MBB4650652.1"/>
    <property type="molecule type" value="Genomic_DNA"/>
</dbReference>
<organism evidence="2 3">
    <name type="scientific">Aminobacter niigataensis</name>
    <dbReference type="NCBI Taxonomy" id="83265"/>
    <lineage>
        <taxon>Bacteria</taxon>
        <taxon>Pseudomonadati</taxon>
        <taxon>Pseudomonadota</taxon>
        <taxon>Alphaproteobacteria</taxon>
        <taxon>Hyphomicrobiales</taxon>
        <taxon>Phyllobacteriaceae</taxon>
        <taxon>Aminobacter</taxon>
    </lineage>
</organism>
<keyword evidence="1" id="KW-0472">Membrane</keyword>
<evidence type="ECO:0000313" key="3">
    <source>
        <dbReference type="Proteomes" id="UP000539538"/>
    </source>
</evidence>
<proteinExistence type="predicted"/>
<name>A0ABR6L1L2_9HYPH</name>
<gene>
    <name evidence="2" type="ORF">GGQ99_002407</name>
</gene>
<accession>A0ABR6L1L2</accession>
<feature type="transmembrane region" description="Helical" evidence="1">
    <location>
        <begin position="141"/>
        <end position="161"/>
    </location>
</feature>
<keyword evidence="1" id="KW-1133">Transmembrane helix</keyword>
<dbReference type="InterPro" id="IPR013901">
    <property type="entry name" value="Anthrone_oxy"/>
</dbReference>
<dbReference type="Pfam" id="PF08592">
    <property type="entry name" value="Anthrone_oxy"/>
    <property type="match status" value="1"/>
</dbReference>